<feature type="compositionally biased region" description="Basic and acidic residues" evidence="6">
    <location>
        <begin position="652"/>
        <end position="661"/>
    </location>
</feature>
<comment type="subcellular location">
    <subcellularLocation>
        <location evidence="1">Cytoplasm</location>
        <location evidence="1">Cytoskeleton</location>
    </subcellularLocation>
</comment>
<dbReference type="PROSITE" id="PS50245">
    <property type="entry name" value="CAP_GLY_2"/>
    <property type="match status" value="1"/>
</dbReference>
<dbReference type="Gene3D" id="2.30.30.190">
    <property type="entry name" value="CAP Gly-rich-like domain"/>
    <property type="match status" value="1"/>
</dbReference>
<dbReference type="SMART" id="SM01052">
    <property type="entry name" value="CAP_GLY"/>
    <property type="match status" value="1"/>
</dbReference>
<keyword evidence="3" id="KW-0493">Microtubule</keyword>
<evidence type="ECO:0000313" key="9">
    <source>
        <dbReference type="Proteomes" id="UP000039046"/>
    </source>
</evidence>
<dbReference type="Pfam" id="PF16641">
    <property type="entry name" value="CLIP1_ZNF"/>
    <property type="match status" value="2"/>
</dbReference>
<sequence>MASTTTTTRTTTKLRSRPSFSRALRKPSSSASNPDLGSAYVSQSRPPVPSIPRKASLAALTYSSLASIPDVSENYVLNSVFADPDHHAMVPTTPGRPSSDATIGDIVDVPGGMYGTVRFVGSVQGKGGIYAGVELNHEFAPRGKNSGDVDGVNYFYTDIPGAGIFVPLSKVLRRTSARSNYPMTPSAGLRAPSSSSYTPPTPALPKFSVSVGPGARAPSPQQKQRPRMSLPRPESPVRRTQMTPAPRPSLTGSPTKAPRYGSPTNRLAQSMRGVSGDPNKKPSKIDLRSMSSQRSTSAMGPVMDFDEDSSPASQPPKSNGLTGSVSDYNMMRPPSRTTNSSHEEIERLRAQLEDRDRQLKEQSSTLAEMESSLVELQTIIESNPDGPKPDRNSFDDKDSSQLRGLLRERNDKIAMLISEFDAHRADFRSTIDTLELASTETERVYEKRIEELSADIRELESRNLDVDSVASQLKQLEELVLELEEGLEDARRGEAEARGEAEFLRGEVERTRTELRRERDKTGTRSSSIGDTSTDMTPSKELEQKEDEIRGLKAIIHSLSRDSIPGSDDPRSSQLTGSRISNAEDTIARSNLERQVAELQSLLDKKNTHEEEMEQELESLRRSQHGPETNGTKNHRSSLRDSRDTVIPVRNLDSRSPDGAHKRPNVMDTMHENDGHSNAATEMSALWCEICETSGHDILSCTNMFPSDNAKDSNNVSISSDMMRPGLHQQLSPFKPGDDALPAPLASVRAKSTTPSPGPVKIMPNPMESGPVAGKESGVMDPEKWCAICERDGHDSVDCPFEDAL</sequence>
<dbReference type="HOGENOM" id="CLU_003115_0_0_1"/>
<proteinExistence type="predicted"/>
<keyword evidence="9" id="KW-1185">Reference proteome</keyword>
<evidence type="ECO:0000256" key="2">
    <source>
        <dbReference type="ARBA" id="ARBA00022490"/>
    </source>
</evidence>
<feature type="compositionally biased region" description="Basic and acidic residues" evidence="6">
    <location>
        <begin position="492"/>
        <end position="523"/>
    </location>
</feature>
<dbReference type="SUPFAM" id="SSF74924">
    <property type="entry name" value="Cap-Gly domain"/>
    <property type="match status" value="1"/>
</dbReference>
<feature type="compositionally biased region" description="Polar residues" evidence="6">
    <location>
        <begin position="27"/>
        <end position="45"/>
    </location>
</feature>
<evidence type="ECO:0000256" key="3">
    <source>
        <dbReference type="ARBA" id="ARBA00022701"/>
    </source>
</evidence>
<dbReference type="InterPro" id="IPR032108">
    <property type="entry name" value="CLIP1_ZNF"/>
</dbReference>
<evidence type="ECO:0000256" key="1">
    <source>
        <dbReference type="ARBA" id="ARBA00004245"/>
    </source>
</evidence>
<feature type="region of interest" description="Disordered" evidence="6">
    <location>
        <begin position="492"/>
        <end position="544"/>
    </location>
</feature>
<feature type="compositionally biased region" description="Polar residues" evidence="6">
    <location>
        <begin position="310"/>
        <end position="327"/>
    </location>
</feature>
<dbReference type="OrthoDB" id="2130750at2759"/>
<feature type="compositionally biased region" description="Polar residues" evidence="6">
    <location>
        <begin position="289"/>
        <end position="298"/>
    </location>
</feature>
<dbReference type="InterPro" id="IPR036859">
    <property type="entry name" value="CAP-Gly_dom_sf"/>
</dbReference>
<feature type="compositionally biased region" description="Polar residues" evidence="6">
    <location>
        <begin position="572"/>
        <end position="584"/>
    </location>
</feature>
<evidence type="ECO:0000256" key="4">
    <source>
        <dbReference type="ARBA" id="ARBA00023054"/>
    </source>
</evidence>
<name>A0A0A1TSC0_9HYPO</name>
<feature type="compositionally biased region" description="Low complexity" evidence="6">
    <location>
        <begin position="1"/>
        <end position="11"/>
    </location>
</feature>
<evidence type="ECO:0000313" key="8">
    <source>
        <dbReference type="EMBL" id="CEJ95038.1"/>
    </source>
</evidence>
<protein>
    <submittedName>
        <fullName evidence="8">Putative Noc1p protein</fullName>
    </submittedName>
</protein>
<feature type="region of interest" description="Disordered" evidence="6">
    <location>
        <begin position="1"/>
        <end position="49"/>
    </location>
</feature>
<dbReference type="InterPro" id="IPR000938">
    <property type="entry name" value="CAP-Gly_domain"/>
</dbReference>
<feature type="domain" description="CAP-Gly" evidence="7">
    <location>
        <begin position="121"/>
        <end position="167"/>
    </location>
</feature>
<accession>A0A0A1TSC0</accession>
<organism evidence="8 9">
    <name type="scientific">[Torrubiella] hemipterigena</name>
    <dbReference type="NCBI Taxonomy" id="1531966"/>
    <lineage>
        <taxon>Eukaryota</taxon>
        <taxon>Fungi</taxon>
        <taxon>Dikarya</taxon>
        <taxon>Ascomycota</taxon>
        <taxon>Pezizomycotina</taxon>
        <taxon>Sordariomycetes</taxon>
        <taxon>Hypocreomycetidae</taxon>
        <taxon>Hypocreales</taxon>
        <taxon>Clavicipitaceae</taxon>
        <taxon>Clavicipitaceae incertae sedis</taxon>
        <taxon>'Torrubiella' clade</taxon>
    </lineage>
</organism>
<feature type="compositionally biased region" description="Basic and acidic residues" evidence="6">
    <location>
        <begin position="278"/>
        <end position="287"/>
    </location>
</feature>
<dbReference type="GO" id="GO:0005874">
    <property type="term" value="C:microtubule"/>
    <property type="evidence" value="ECO:0007669"/>
    <property type="project" value="UniProtKB-KW"/>
</dbReference>
<gene>
    <name evidence="8" type="ORF">VHEMI10541</name>
</gene>
<keyword evidence="2" id="KW-0963">Cytoplasm</keyword>
<feature type="compositionally biased region" description="Polar residues" evidence="6">
    <location>
        <begin position="524"/>
        <end position="537"/>
    </location>
</feature>
<dbReference type="Proteomes" id="UP000039046">
    <property type="component" value="Unassembled WGS sequence"/>
</dbReference>
<dbReference type="Pfam" id="PF01302">
    <property type="entry name" value="CAP_GLY"/>
    <property type="match status" value="1"/>
</dbReference>
<evidence type="ECO:0000256" key="6">
    <source>
        <dbReference type="SAM" id="MobiDB-lite"/>
    </source>
</evidence>
<evidence type="ECO:0000256" key="5">
    <source>
        <dbReference type="ARBA" id="ARBA00023212"/>
    </source>
</evidence>
<evidence type="ECO:0000259" key="7">
    <source>
        <dbReference type="PROSITE" id="PS50245"/>
    </source>
</evidence>
<dbReference type="STRING" id="1531966.A0A0A1TSC0"/>
<feature type="region of interest" description="Disordered" evidence="6">
    <location>
        <begin position="557"/>
        <end position="587"/>
    </location>
</feature>
<reference evidence="8 9" key="1">
    <citation type="journal article" date="2015" name="Genome Announc.">
        <title>Draft Genome Sequence and Gene Annotation of the Entomopathogenic Fungus Verticillium hemipterigenum.</title>
        <authorList>
            <person name="Horn F."/>
            <person name="Habel A."/>
            <person name="Scharf D.H."/>
            <person name="Dworschak J."/>
            <person name="Brakhage A.A."/>
            <person name="Guthke R."/>
            <person name="Hertweck C."/>
            <person name="Linde J."/>
        </authorList>
    </citation>
    <scope>NUCLEOTIDE SEQUENCE [LARGE SCALE GENOMIC DNA]</scope>
</reference>
<feature type="region of interest" description="Disordered" evidence="6">
    <location>
        <begin position="602"/>
        <end position="676"/>
    </location>
</feature>
<keyword evidence="5" id="KW-0206">Cytoskeleton</keyword>
<feature type="region of interest" description="Disordered" evidence="6">
    <location>
        <begin position="179"/>
        <end position="344"/>
    </location>
</feature>
<dbReference type="AlphaFoldDB" id="A0A0A1TSC0"/>
<keyword evidence="4" id="KW-0175">Coiled coil</keyword>
<dbReference type="EMBL" id="CDHN01000008">
    <property type="protein sequence ID" value="CEJ95038.1"/>
    <property type="molecule type" value="Genomic_DNA"/>
</dbReference>
<feature type="region of interest" description="Disordered" evidence="6">
    <location>
        <begin position="748"/>
        <end position="778"/>
    </location>
</feature>